<organism evidence="1 2">
    <name type="scientific">Mesorhizobium onobrychidis</name>
    <dbReference type="NCBI Taxonomy" id="2775404"/>
    <lineage>
        <taxon>Bacteria</taxon>
        <taxon>Pseudomonadati</taxon>
        <taxon>Pseudomonadota</taxon>
        <taxon>Alphaproteobacteria</taxon>
        <taxon>Hyphomicrobiales</taxon>
        <taxon>Phyllobacteriaceae</taxon>
        <taxon>Mesorhizobium</taxon>
    </lineage>
</organism>
<dbReference type="Proteomes" id="UP001058098">
    <property type="component" value="Chromosome"/>
</dbReference>
<protein>
    <submittedName>
        <fullName evidence="1">Uncharacterized protein</fullName>
    </submittedName>
</protein>
<evidence type="ECO:0000313" key="2">
    <source>
        <dbReference type="Proteomes" id="UP001058098"/>
    </source>
</evidence>
<dbReference type="RefSeq" id="WP_258117618.1">
    <property type="nucleotide sequence ID" value="NZ_CP062229.1"/>
</dbReference>
<name>A0ABY5QR59_9HYPH</name>
<evidence type="ECO:0000313" key="1">
    <source>
        <dbReference type="EMBL" id="UVC13656.1"/>
    </source>
</evidence>
<keyword evidence="2" id="KW-1185">Reference proteome</keyword>
<dbReference type="EMBL" id="CP062229">
    <property type="protein sequence ID" value="UVC13656.1"/>
    <property type="molecule type" value="Genomic_DNA"/>
</dbReference>
<proteinExistence type="predicted"/>
<gene>
    <name evidence="1" type="ORF">IHQ72_23475</name>
</gene>
<reference evidence="1" key="1">
    <citation type="submission" date="2020-09" db="EMBL/GenBank/DDBJ databases">
        <title>Rhizobia associated with sainfoin plants.</title>
        <authorList>
            <person name="Asharfi S."/>
            <person name="Kuzmanovic N."/>
            <person name="Bunk B."/>
            <person name="Sproeer C."/>
            <person name="Becker M."/>
            <person name="Thuenen T."/>
        </authorList>
    </citation>
    <scope>NUCLEOTIDE SEQUENCE</scope>
    <source>
        <strain evidence="1">OM4</strain>
    </source>
</reference>
<accession>A0ABY5QR59</accession>
<sequence>MSGTGWQIAVEDRGKTRHFIVGVRDKEVAQAKVLAQCESVTVLSQTKLTEEDFDKLGLVDAVKLKRQAGTEIMSTRT</sequence>